<proteinExistence type="inferred from homology"/>
<comment type="caution">
    <text evidence="5">The sequence shown here is derived from an EMBL/GenBank/DDBJ whole genome shotgun (WGS) entry which is preliminary data.</text>
</comment>
<gene>
    <name evidence="5" type="ORF">CAP_3927</name>
</gene>
<protein>
    <recommendedName>
        <fullName evidence="7">Transposase</fullName>
    </recommendedName>
</protein>
<dbReference type="InterPro" id="IPR051699">
    <property type="entry name" value="Rpn/YhgA-like_nuclease"/>
</dbReference>
<feature type="compositionally biased region" description="Low complexity" evidence="2">
    <location>
        <begin position="58"/>
        <end position="69"/>
    </location>
</feature>
<feature type="compositionally biased region" description="Basic and acidic residues" evidence="2">
    <location>
        <begin position="16"/>
        <end position="57"/>
    </location>
</feature>
<feature type="compositionally biased region" description="Basic residues" evidence="2">
    <location>
        <begin position="408"/>
        <end position="431"/>
    </location>
</feature>
<evidence type="ECO:0000313" key="6">
    <source>
        <dbReference type="Proteomes" id="UP000019678"/>
    </source>
</evidence>
<dbReference type="RefSeq" id="WP_044235387.1">
    <property type="nucleotide sequence ID" value="NZ_ASRX01000003.1"/>
</dbReference>
<evidence type="ECO:0000259" key="3">
    <source>
        <dbReference type="Pfam" id="PF04754"/>
    </source>
</evidence>
<dbReference type="GO" id="GO:0006310">
    <property type="term" value="P:DNA recombination"/>
    <property type="evidence" value="ECO:0007669"/>
    <property type="project" value="TreeGrafter"/>
</dbReference>
<accession>A0A017TGH4</accession>
<dbReference type="Pfam" id="PF14261">
    <property type="entry name" value="DUF4351"/>
    <property type="match status" value="1"/>
</dbReference>
<comment type="similarity">
    <text evidence="1">Belongs to the Rpn/YhgA-like nuclease family.</text>
</comment>
<evidence type="ECO:0000256" key="1">
    <source>
        <dbReference type="ARBA" id="ARBA00009787"/>
    </source>
</evidence>
<dbReference type="AlphaFoldDB" id="A0A017TGH4"/>
<dbReference type="PANTHER" id="PTHR34611">
    <property type="match status" value="1"/>
</dbReference>
<feature type="domain" description="Transposase (putative) YhgA-like" evidence="3">
    <location>
        <begin position="71"/>
        <end position="265"/>
    </location>
</feature>
<dbReference type="STRING" id="1192034.CAP_3927"/>
<dbReference type="InterPro" id="IPR010106">
    <property type="entry name" value="RpnA"/>
</dbReference>
<feature type="domain" description="DUF4351" evidence="4">
    <location>
        <begin position="344"/>
        <end position="397"/>
    </location>
</feature>
<dbReference type="eggNOG" id="COG5464">
    <property type="taxonomic scope" value="Bacteria"/>
</dbReference>
<dbReference type="InterPro" id="IPR006842">
    <property type="entry name" value="Transposase_31"/>
</dbReference>
<evidence type="ECO:0000313" key="5">
    <source>
        <dbReference type="EMBL" id="EYF08398.1"/>
    </source>
</evidence>
<dbReference type="NCBIfam" id="TIGR01784">
    <property type="entry name" value="T_den_put_tspse"/>
    <property type="match status" value="1"/>
</dbReference>
<feature type="region of interest" description="Disordered" evidence="2">
    <location>
        <begin position="1"/>
        <end position="69"/>
    </location>
</feature>
<dbReference type="Pfam" id="PF04754">
    <property type="entry name" value="Transposase_31"/>
    <property type="match status" value="1"/>
</dbReference>
<sequence length="431" mass="47461">MSRARSRAGAPVVTGDEGRREPRGGRKRVAGEKPAGEKPAGEKPAGEKPAGDGEAARGGEAPGAAKAAGATPHDGLFQFTFGKVEHAAPALKAVLPGALAAQIDFSTLRLERGHFVDPKLEERRSDLLFSATMGGRRGLIYLLFEHQSYVDPRMLLRILEYMTRIWRAYLEQHPEVKRLPVVLPVVLHHSKSGWRAARRFEELLDVNGALEEAAGELLLRFGVVLDDISHVEDEELSRRALSALGKVVLHLFRHARSPEELLGRLQGWAVALRAVVAAPEGGAAMMAVMEYLRSVTGQDRTEVVMAVREAVGRTEADRVLYASEYLKEEGREEGLEKGREEGREEGRLEGERRMLRRLLERRFGELPVQAVERVDEAPLDALESMAERLLTASTLEEVLEGKGEARRSRAAGKKRQVGAGRKVKPRAARKG</sequence>
<keyword evidence="6" id="KW-1185">Reference proteome</keyword>
<dbReference type="InterPro" id="IPR025587">
    <property type="entry name" value="DUF4351"/>
</dbReference>
<dbReference type="PANTHER" id="PTHR34611:SF2">
    <property type="entry name" value="INACTIVE RECOMBINATION-PROMOTING NUCLEASE-LIKE PROTEIN RPNE-RELATED"/>
    <property type="match status" value="1"/>
</dbReference>
<evidence type="ECO:0000256" key="2">
    <source>
        <dbReference type="SAM" id="MobiDB-lite"/>
    </source>
</evidence>
<name>A0A017TGH4_9BACT</name>
<dbReference type="EMBL" id="ASRX01000003">
    <property type="protein sequence ID" value="EYF08398.1"/>
    <property type="molecule type" value="Genomic_DNA"/>
</dbReference>
<organism evidence="5 6">
    <name type="scientific">Chondromyces apiculatus DSM 436</name>
    <dbReference type="NCBI Taxonomy" id="1192034"/>
    <lineage>
        <taxon>Bacteria</taxon>
        <taxon>Pseudomonadati</taxon>
        <taxon>Myxococcota</taxon>
        <taxon>Polyangia</taxon>
        <taxon>Polyangiales</taxon>
        <taxon>Polyangiaceae</taxon>
        <taxon>Chondromyces</taxon>
    </lineage>
</organism>
<dbReference type="Proteomes" id="UP000019678">
    <property type="component" value="Unassembled WGS sequence"/>
</dbReference>
<evidence type="ECO:0000259" key="4">
    <source>
        <dbReference type="Pfam" id="PF14261"/>
    </source>
</evidence>
<dbReference type="OrthoDB" id="9813385at2"/>
<dbReference type="GO" id="GO:1990238">
    <property type="term" value="F:double-stranded DNA endonuclease activity"/>
    <property type="evidence" value="ECO:0007669"/>
    <property type="project" value="TreeGrafter"/>
</dbReference>
<evidence type="ECO:0008006" key="7">
    <source>
        <dbReference type="Google" id="ProtNLM"/>
    </source>
</evidence>
<feature type="region of interest" description="Disordered" evidence="2">
    <location>
        <begin position="399"/>
        <end position="431"/>
    </location>
</feature>
<reference evidence="5 6" key="1">
    <citation type="submission" date="2013-05" db="EMBL/GenBank/DDBJ databases">
        <title>Genome assembly of Chondromyces apiculatus DSM 436.</title>
        <authorList>
            <person name="Sharma G."/>
            <person name="Khatri I."/>
            <person name="Kaur C."/>
            <person name="Mayilraj S."/>
            <person name="Subramanian S."/>
        </authorList>
    </citation>
    <scope>NUCLEOTIDE SEQUENCE [LARGE SCALE GENOMIC DNA]</scope>
    <source>
        <strain evidence="5 6">DSM 436</strain>
    </source>
</reference>